<organism evidence="2 3">
    <name type="scientific">Aedes aegypti</name>
    <name type="common">Yellowfever mosquito</name>
    <name type="synonym">Culex aegypti</name>
    <dbReference type="NCBI Taxonomy" id="7159"/>
    <lineage>
        <taxon>Eukaryota</taxon>
        <taxon>Metazoa</taxon>
        <taxon>Ecdysozoa</taxon>
        <taxon>Arthropoda</taxon>
        <taxon>Hexapoda</taxon>
        <taxon>Insecta</taxon>
        <taxon>Pterygota</taxon>
        <taxon>Neoptera</taxon>
        <taxon>Endopterygota</taxon>
        <taxon>Diptera</taxon>
        <taxon>Nematocera</taxon>
        <taxon>Culicoidea</taxon>
        <taxon>Culicidae</taxon>
        <taxon>Culicinae</taxon>
        <taxon>Aedini</taxon>
        <taxon>Aedes</taxon>
        <taxon>Stegomyia</taxon>
    </lineage>
</organism>
<protein>
    <submittedName>
        <fullName evidence="2">Uncharacterized protein</fullName>
    </submittedName>
</protein>
<dbReference type="Proteomes" id="UP000008820">
    <property type="component" value="Chromosome 2"/>
</dbReference>
<keyword evidence="1" id="KW-1133">Transmembrane helix</keyword>
<dbReference type="InterPro" id="IPR031720">
    <property type="entry name" value="DUF4728"/>
</dbReference>
<dbReference type="PANTHER" id="PTHR36694:SF11">
    <property type="entry name" value="LP21121P-RELATED"/>
    <property type="match status" value="1"/>
</dbReference>
<name>A0A903UFI9_AEDAE</name>
<keyword evidence="1" id="KW-0472">Membrane</keyword>
<evidence type="ECO:0000313" key="3">
    <source>
        <dbReference type="Proteomes" id="UP000008820"/>
    </source>
</evidence>
<sequence>MPCMKMCCFFLSTRLGSIIVGILSILQLLIPTLILVANGGENYLKTGASNINAHLNDFAQEEVFISFLRFTEDDPEILFIGTVSFCGLHLLSCILMILGALKVQKWLLLPFIILELIRLCILSLIHVIGMMVIKKQLNLGDLIAITIAGGFGLLLLFYLWACVVALYQIFGIVKTEKYRSLFGTNPLTPARIRTESVNPKQLKVAAKTDNSLYTYNSNYLNEYHTYSQNKY</sequence>
<dbReference type="EnsemblMetazoa" id="AAEL008665-RB">
    <property type="protein sequence ID" value="AAEL008665-PB"/>
    <property type="gene ID" value="AAEL008665"/>
</dbReference>
<evidence type="ECO:0000256" key="1">
    <source>
        <dbReference type="SAM" id="Phobius"/>
    </source>
</evidence>
<dbReference type="OrthoDB" id="8062551at2759"/>
<reference evidence="2 3" key="1">
    <citation type="submission" date="2017-06" db="EMBL/GenBank/DDBJ databases">
        <title>Aedes aegypti genome working group (AGWG) sequencing and assembly.</title>
        <authorList>
            <consortium name="Aedes aegypti Genome Working Group (AGWG)"/>
            <person name="Matthews B.J."/>
        </authorList>
    </citation>
    <scope>NUCLEOTIDE SEQUENCE [LARGE SCALE GENOMIC DNA]</scope>
    <source>
        <strain evidence="2 3">LVP_AGWG</strain>
    </source>
</reference>
<feature type="transmembrane region" description="Helical" evidence="1">
    <location>
        <begin position="145"/>
        <end position="170"/>
    </location>
</feature>
<evidence type="ECO:0000313" key="2">
    <source>
        <dbReference type="EnsemblMetazoa" id="AAEL008665-PB"/>
    </source>
</evidence>
<gene>
    <name evidence="2" type="primary">5570933</name>
</gene>
<keyword evidence="3" id="KW-1185">Reference proteome</keyword>
<feature type="transmembrane region" description="Helical" evidence="1">
    <location>
        <begin position="15"/>
        <end position="37"/>
    </location>
</feature>
<dbReference type="PANTHER" id="PTHR36694">
    <property type="entry name" value="PASIFLORA 1, ISOFORM A-RELATED"/>
    <property type="match status" value="1"/>
</dbReference>
<accession>A0A903UFI9</accession>
<feature type="transmembrane region" description="Helical" evidence="1">
    <location>
        <begin position="108"/>
        <end position="133"/>
    </location>
</feature>
<dbReference type="AlphaFoldDB" id="A0A903UFI9"/>
<keyword evidence="1" id="KW-0812">Transmembrane</keyword>
<reference evidence="2" key="2">
    <citation type="submission" date="2022-10" db="UniProtKB">
        <authorList>
            <consortium name="EnsemblMetazoa"/>
        </authorList>
    </citation>
    <scope>IDENTIFICATION</scope>
    <source>
        <strain evidence="2">LVP_AGWG</strain>
    </source>
</reference>
<dbReference type="Pfam" id="PF15860">
    <property type="entry name" value="DUF4728"/>
    <property type="match status" value="1"/>
</dbReference>
<proteinExistence type="predicted"/>
<feature type="transmembrane region" description="Helical" evidence="1">
    <location>
        <begin position="77"/>
        <end position="101"/>
    </location>
</feature>